<sequence>MAKLVAAFFLALIAISILQTMVGTVSFFSFHSYIKIKFQKFKVFIHRSWHHMDMEVIIMIKNIMALEASRVTNVHQSAREDAVKPNTISRACSSVKNVAANAFACPPVIMATKLFALATTIGRPKKEDPSALIS</sequence>
<evidence type="ECO:0000313" key="2">
    <source>
        <dbReference type="Proteomes" id="UP001472677"/>
    </source>
</evidence>
<keyword evidence="2" id="KW-1185">Reference proteome</keyword>
<accession>A0ABR2G2A1</accession>
<evidence type="ECO:0000313" key="1">
    <source>
        <dbReference type="EMBL" id="KAK8592884.1"/>
    </source>
</evidence>
<comment type="caution">
    <text evidence="1">The sequence shown here is derived from an EMBL/GenBank/DDBJ whole genome shotgun (WGS) entry which is preliminary data.</text>
</comment>
<proteinExistence type="predicted"/>
<dbReference type="Proteomes" id="UP001472677">
    <property type="component" value="Unassembled WGS sequence"/>
</dbReference>
<reference evidence="1 2" key="1">
    <citation type="journal article" date="2024" name="G3 (Bethesda)">
        <title>Genome assembly of Hibiscus sabdariffa L. provides insights into metabolisms of medicinal natural products.</title>
        <authorList>
            <person name="Kim T."/>
        </authorList>
    </citation>
    <scope>NUCLEOTIDE SEQUENCE [LARGE SCALE GENOMIC DNA]</scope>
    <source>
        <strain evidence="1">TK-2024</strain>
        <tissue evidence="1">Old leaves</tissue>
    </source>
</reference>
<gene>
    <name evidence="1" type="ORF">V6N12_044977</name>
</gene>
<name>A0ABR2G2A1_9ROSI</name>
<organism evidence="1 2">
    <name type="scientific">Hibiscus sabdariffa</name>
    <name type="common">roselle</name>
    <dbReference type="NCBI Taxonomy" id="183260"/>
    <lineage>
        <taxon>Eukaryota</taxon>
        <taxon>Viridiplantae</taxon>
        <taxon>Streptophyta</taxon>
        <taxon>Embryophyta</taxon>
        <taxon>Tracheophyta</taxon>
        <taxon>Spermatophyta</taxon>
        <taxon>Magnoliopsida</taxon>
        <taxon>eudicotyledons</taxon>
        <taxon>Gunneridae</taxon>
        <taxon>Pentapetalae</taxon>
        <taxon>rosids</taxon>
        <taxon>malvids</taxon>
        <taxon>Malvales</taxon>
        <taxon>Malvaceae</taxon>
        <taxon>Malvoideae</taxon>
        <taxon>Hibiscus</taxon>
    </lineage>
</organism>
<dbReference type="EMBL" id="JBBPBM010000003">
    <property type="protein sequence ID" value="KAK8592884.1"/>
    <property type="molecule type" value="Genomic_DNA"/>
</dbReference>
<protein>
    <submittedName>
        <fullName evidence="1">Uncharacterized protein</fullName>
    </submittedName>
</protein>